<proteinExistence type="predicted"/>
<name>A0AAD7RZW8_9TELE</name>
<evidence type="ECO:0000313" key="2">
    <source>
        <dbReference type="EMBL" id="KAJ8392061.1"/>
    </source>
</evidence>
<dbReference type="EMBL" id="JAINUG010000149">
    <property type="protein sequence ID" value="KAJ8392061.1"/>
    <property type="molecule type" value="Genomic_DNA"/>
</dbReference>
<evidence type="ECO:0000256" key="1">
    <source>
        <dbReference type="SAM" id="MobiDB-lite"/>
    </source>
</evidence>
<keyword evidence="3" id="KW-1185">Reference proteome</keyword>
<comment type="caution">
    <text evidence="2">The sequence shown here is derived from an EMBL/GenBank/DDBJ whole genome shotgun (WGS) entry which is preliminary data.</text>
</comment>
<accession>A0AAD7RZW8</accession>
<sequence>MSGRHEGFVIPQCLWGISITTNYSGRSALDFSSWARKQAWRRALRPPRSPGGSKNTDGFVKMSLLLLFFTVRKVTEASLTRQQLSPWKPMSDVTPPHTDSIDLRPGLQIMNGVSG</sequence>
<protein>
    <submittedName>
        <fullName evidence="2">Uncharacterized protein</fullName>
    </submittedName>
</protein>
<feature type="region of interest" description="Disordered" evidence="1">
    <location>
        <begin position="86"/>
        <end position="105"/>
    </location>
</feature>
<dbReference type="Proteomes" id="UP001221898">
    <property type="component" value="Unassembled WGS sequence"/>
</dbReference>
<evidence type="ECO:0000313" key="3">
    <source>
        <dbReference type="Proteomes" id="UP001221898"/>
    </source>
</evidence>
<reference evidence="2" key="1">
    <citation type="journal article" date="2023" name="Science">
        <title>Genome structures resolve the early diversification of teleost fishes.</title>
        <authorList>
            <person name="Parey E."/>
            <person name="Louis A."/>
            <person name="Montfort J."/>
            <person name="Bouchez O."/>
            <person name="Roques C."/>
            <person name="Iampietro C."/>
            <person name="Lluch J."/>
            <person name="Castinel A."/>
            <person name="Donnadieu C."/>
            <person name="Desvignes T."/>
            <person name="Floi Bucao C."/>
            <person name="Jouanno E."/>
            <person name="Wen M."/>
            <person name="Mejri S."/>
            <person name="Dirks R."/>
            <person name="Jansen H."/>
            <person name="Henkel C."/>
            <person name="Chen W.J."/>
            <person name="Zahm M."/>
            <person name="Cabau C."/>
            <person name="Klopp C."/>
            <person name="Thompson A.W."/>
            <person name="Robinson-Rechavi M."/>
            <person name="Braasch I."/>
            <person name="Lecointre G."/>
            <person name="Bobe J."/>
            <person name="Postlethwait J.H."/>
            <person name="Berthelot C."/>
            <person name="Roest Crollius H."/>
            <person name="Guiguen Y."/>
        </authorList>
    </citation>
    <scope>NUCLEOTIDE SEQUENCE</scope>
    <source>
        <strain evidence="2">NC1722</strain>
    </source>
</reference>
<dbReference type="AlphaFoldDB" id="A0AAD7RZW8"/>
<gene>
    <name evidence="2" type="ORF">AAFF_G00078670</name>
</gene>
<organism evidence="2 3">
    <name type="scientific">Aldrovandia affinis</name>
    <dbReference type="NCBI Taxonomy" id="143900"/>
    <lineage>
        <taxon>Eukaryota</taxon>
        <taxon>Metazoa</taxon>
        <taxon>Chordata</taxon>
        <taxon>Craniata</taxon>
        <taxon>Vertebrata</taxon>
        <taxon>Euteleostomi</taxon>
        <taxon>Actinopterygii</taxon>
        <taxon>Neopterygii</taxon>
        <taxon>Teleostei</taxon>
        <taxon>Notacanthiformes</taxon>
        <taxon>Halosauridae</taxon>
        <taxon>Aldrovandia</taxon>
    </lineage>
</organism>